<dbReference type="InterPro" id="IPR010679">
    <property type="entry name" value="DUF1254"/>
</dbReference>
<dbReference type="Gene3D" id="2.60.40.1610">
    <property type="entry name" value="Domain of unknown function DUF1254"/>
    <property type="match status" value="1"/>
</dbReference>
<gene>
    <name evidence="4" type="ordered locus">PUV_27700</name>
</gene>
<dbReference type="EMBL" id="FR872580">
    <property type="protein sequence ID" value="CCB87720.1"/>
    <property type="molecule type" value="Genomic_DNA"/>
</dbReference>
<sequence>MKNSFVLSICFLISIPLACFSQSIISDAEAEAIAIDAYIYGYPLITMDVTRQVMTNTENSTVGKAPMGQFGNLRTYPNADFKDVTTPNADTLYSIAWLDLSKEPYILHVPEEGNRYYLMPMLSAWTNIFAAPGTRTTGTQAGDYAITGPKWNGTLPDGVKEFKSPTNLVWVLGRTYSTGTPEDYKLVHAIQDQYSVKPLSYFGKDYTPPKGSFNPKIDMKTPVRDQVNYLDAVTFFNRMMALMVENPPVHEDAPILERISKIGIVAGHKLEQAQLNPNIARVLQLVPRLAQEKILAHVSKAGKTINGWDFILKTGQYGTDYLQRAFIAAVGLGANLPEDAIYPSTHVDSRGQQLDGTYKYVIHFEKGQMPPVKGFWSLTLYNNQYFFVKNPLNRYNLSSRDPFKYNSDGSLDLYIQNSPPDKEKEANWLPAPKGPFVLTFRFYWPEKELLDGMWKPPIVQNRGISTL</sequence>
<name>F8KVI5_PARAV</name>
<evidence type="ECO:0008006" key="6">
    <source>
        <dbReference type="Google" id="ProtNLM"/>
    </source>
</evidence>
<dbReference type="HOGENOM" id="CLU_027269_1_1_0"/>
<dbReference type="eggNOG" id="COG5361">
    <property type="taxonomic scope" value="Bacteria"/>
</dbReference>
<keyword evidence="1" id="KW-0732">Signal</keyword>
<dbReference type="Pfam" id="PF06863">
    <property type="entry name" value="DUF1254"/>
    <property type="match status" value="1"/>
</dbReference>
<dbReference type="Pfam" id="PF06742">
    <property type="entry name" value="DUF1214"/>
    <property type="match status" value="1"/>
</dbReference>
<dbReference type="KEGG" id="puv:PUV_27700"/>
<evidence type="ECO:0000313" key="5">
    <source>
        <dbReference type="Proteomes" id="UP000000495"/>
    </source>
</evidence>
<accession>F8KVI5</accession>
<dbReference type="Gene3D" id="2.60.120.600">
    <property type="entry name" value="Domain of unknown function DUF1214, C-terminal domain"/>
    <property type="match status" value="1"/>
</dbReference>
<dbReference type="Proteomes" id="UP000000495">
    <property type="component" value="Chromosome"/>
</dbReference>
<proteinExistence type="predicted"/>
<evidence type="ECO:0000259" key="3">
    <source>
        <dbReference type="Pfam" id="PF06863"/>
    </source>
</evidence>
<keyword evidence="5" id="KW-1185">Reference proteome</keyword>
<reference evidence="4 5" key="2">
    <citation type="journal article" date="2011" name="Mol. Biol. Evol.">
        <title>Unity in variety--the pan-genome of the Chlamydiae.</title>
        <authorList>
            <person name="Collingro A."/>
            <person name="Tischler P."/>
            <person name="Weinmaier T."/>
            <person name="Penz T."/>
            <person name="Heinz E."/>
            <person name="Brunham R.C."/>
            <person name="Read T.D."/>
            <person name="Bavoil P.M."/>
            <person name="Sachse K."/>
            <person name="Kahane S."/>
            <person name="Friedman M.G."/>
            <person name="Rattei T."/>
            <person name="Myers G.S."/>
            <person name="Horn M."/>
        </authorList>
    </citation>
    <scope>NUCLEOTIDE SEQUENCE [LARGE SCALE GENOMIC DNA]</scope>
    <source>
        <strain evidence="5">UV7</strain>
    </source>
</reference>
<dbReference type="AlphaFoldDB" id="F8KVI5"/>
<evidence type="ECO:0000313" key="4">
    <source>
        <dbReference type="EMBL" id="CCB87720.1"/>
    </source>
</evidence>
<dbReference type="InterPro" id="IPR037050">
    <property type="entry name" value="DUF1254_sf"/>
</dbReference>
<evidence type="ECO:0000259" key="2">
    <source>
        <dbReference type="Pfam" id="PF06742"/>
    </source>
</evidence>
<feature type="chain" id="PRO_5003373960" description="DUF1254 domain-containing protein" evidence="1">
    <location>
        <begin position="19"/>
        <end position="467"/>
    </location>
</feature>
<feature type="domain" description="DUF1214" evidence="2">
    <location>
        <begin position="340"/>
        <end position="447"/>
    </location>
</feature>
<dbReference type="PANTHER" id="PTHR36509:SF2">
    <property type="entry name" value="BLL3101 PROTEIN"/>
    <property type="match status" value="1"/>
</dbReference>
<feature type="signal peptide" evidence="1">
    <location>
        <begin position="1"/>
        <end position="18"/>
    </location>
</feature>
<dbReference type="SUPFAM" id="SSF160935">
    <property type="entry name" value="VPA0735-like"/>
    <property type="match status" value="1"/>
</dbReference>
<evidence type="ECO:0000256" key="1">
    <source>
        <dbReference type="SAM" id="SignalP"/>
    </source>
</evidence>
<protein>
    <recommendedName>
        <fullName evidence="6">DUF1254 domain-containing protein</fullName>
    </recommendedName>
</protein>
<dbReference type="STRING" id="765952.PUV_27700"/>
<feature type="domain" description="DUF1254" evidence="3">
    <location>
        <begin position="68"/>
        <end position="198"/>
    </location>
</feature>
<reference key="1">
    <citation type="journal article" date="2011" name="Mol. Biol. Evol.">
        <title>Unity in variety -- the pan-genome of the Chlamydiae.</title>
        <authorList>
            <person name="Collingro A."/>
            <person name="Tischler P."/>
            <person name="Weinmaier T."/>
            <person name="Penz T."/>
            <person name="Heinz E."/>
            <person name="Brunham R.C."/>
            <person name="Read T.D."/>
            <person name="Bavoil P.M."/>
            <person name="Sachse K."/>
            <person name="Kahane S."/>
            <person name="Friedman M.G."/>
            <person name="Rattei T."/>
            <person name="Myers G.S.A."/>
            <person name="Horn M."/>
        </authorList>
    </citation>
    <scope>NUCLEOTIDE SEQUENCE</scope>
    <source>
        <strain>UV7</strain>
    </source>
</reference>
<dbReference type="InterPro" id="IPR010621">
    <property type="entry name" value="DUF1214"/>
</dbReference>
<dbReference type="PANTHER" id="PTHR36509">
    <property type="entry name" value="BLL3101 PROTEIN"/>
    <property type="match status" value="1"/>
</dbReference>
<dbReference type="RefSeq" id="WP_013925768.1">
    <property type="nucleotide sequence ID" value="NC_015702.1"/>
</dbReference>
<dbReference type="InterPro" id="IPR037049">
    <property type="entry name" value="DUF1214_C_sf"/>
</dbReference>
<organism evidence="4 5">
    <name type="scientific">Parachlamydia acanthamoebae (strain UV7)</name>
    <dbReference type="NCBI Taxonomy" id="765952"/>
    <lineage>
        <taxon>Bacteria</taxon>
        <taxon>Pseudomonadati</taxon>
        <taxon>Chlamydiota</taxon>
        <taxon>Chlamydiia</taxon>
        <taxon>Parachlamydiales</taxon>
        <taxon>Parachlamydiaceae</taxon>
        <taxon>Parachlamydia</taxon>
    </lineage>
</organism>